<dbReference type="GO" id="GO:0042254">
    <property type="term" value="P:ribosome biogenesis"/>
    <property type="evidence" value="ECO:0007669"/>
    <property type="project" value="UniProtKB-KW"/>
</dbReference>
<dbReference type="Pfam" id="PF09135">
    <property type="entry name" value="Alb1"/>
    <property type="match status" value="1"/>
</dbReference>
<keyword evidence="6" id="KW-0539">Nucleus</keyword>
<accession>A0A8J2T3H9</accession>
<evidence type="ECO:0000256" key="1">
    <source>
        <dbReference type="ARBA" id="ARBA00004123"/>
    </source>
</evidence>
<feature type="compositionally biased region" description="Polar residues" evidence="7">
    <location>
        <begin position="1"/>
        <end position="23"/>
    </location>
</feature>
<protein>
    <submittedName>
        <fullName evidence="8">BN860_05820g1_1</fullName>
    </submittedName>
</protein>
<evidence type="ECO:0000256" key="2">
    <source>
        <dbReference type="ARBA" id="ARBA00004496"/>
    </source>
</evidence>
<sequence>MPSRNSVNKPKLTANIQHRNQSLARKRADRERKGLLQPARSSDDSKSGKLKSVALDLYFKGAPQGTITSKTLSKKRQQKIERNLKYAERRKLLTDVQAKLEEDMEVEPEAERQSSTIKDALWSAIEDTQSSSNLFQEGQGTTLGGPFFP</sequence>
<organism evidence="8 9">
    <name type="scientific">Zygosaccharomyces bailii (strain CLIB 213 / ATCC 58445 / CBS 680 / BCRC 21525 / NBRC 1098 / NCYC 1416 / NRRL Y-2227)</name>
    <dbReference type="NCBI Taxonomy" id="1333698"/>
    <lineage>
        <taxon>Eukaryota</taxon>
        <taxon>Fungi</taxon>
        <taxon>Dikarya</taxon>
        <taxon>Ascomycota</taxon>
        <taxon>Saccharomycotina</taxon>
        <taxon>Saccharomycetes</taxon>
        <taxon>Saccharomycetales</taxon>
        <taxon>Saccharomycetaceae</taxon>
        <taxon>Zygosaccharomyces</taxon>
    </lineage>
</organism>
<dbReference type="GO" id="GO:0005737">
    <property type="term" value="C:cytoplasm"/>
    <property type="evidence" value="ECO:0007669"/>
    <property type="project" value="UniProtKB-SubCell"/>
</dbReference>
<proteinExistence type="predicted"/>
<dbReference type="Proteomes" id="UP000019375">
    <property type="component" value="Unassembled WGS sequence"/>
</dbReference>
<keyword evidence="5" id="KW-0690">Ribosome biogenesis</keyword>
<reference evidence="9" key="1">
    <citation type="journal article" date="2013" name="Genome Announc.">
        <title>Genome sequence of the food spoilage yeast Zygosaccharomyces bailii CLIB 213(T).</title>
        <authorList>
            <person name="Galeote V."/>
            <person name="Bigey F."/>
            <person name="Devillers H."/>
            <person name="Neuveglise C."/>
            <person name="Dequin S."/>
        </authorList>
    </citation>
    <scope>NUCLEOTIDE SEQUENCE [LARGE SCALE GENOMIC DNA]</scope>
    <source>
        <strain evidence="9">CLIB 213 / ATCC 58445 / CBS 680 / CCRC 21525 / NBRC 1098 / NCYC 1416 / NRRL Y-2227</strain>
    </source>
</reference>
<evidence type="ECO:0000313" key="9">
    <source>
        <dbReference type="Proteomes" id="UP000019375"/>
    </source>
</evidence>
<dbReference type="GO" id="GO:0005634">
    <property type="term" value="C:nucleus"/>
    <property type="evidence" value="ECO:0007669"/>
    <property type="project" value="UniProtKB-SubCell"/>
</dbReference>
<evidence type="ECO:0000256" key="6">
    <source>
        <dbReference type="ARBA" id="ARBA00023242"/>
    </source>
</evidence>
<dbReference type="AlphaFoldDB" id="A0A8J2T3H9"/>
<gene>
    <name evidence="8" type="ORF">BN860_05820g</name>
</gene>
<dbReference type="EMBL" id="HG316454">
    <property type="protein sequence ID" value="CDF87414.1"/>
    <property type="molecule type" value="Genomic_DNA"/>
</dbReference>
<evidence type="ECO:0000256" key="3">
    <source>
        <dbReference type="ARBA" id="ARBA00022448"/>
    </source>
</evidence>
<feature type="region of interest" description="Disordered" evidence="7">
    <location>
        <begin position="1"/>
        <end position="48"/>
    </location>
</feature>
<dbReference type="InterPro" id="IPR022784">
    <property type="entry name" value="Ribosome_bgen_Alb1"/>
</dbReference>
<evidence type="ECO:0000256" key="7">
    <source>
        <dbReference type="SAM" id="MobiDB-lite"/>
    </source>
</evidence>
<keyword evidence="3" id="KW-0813">Transport</keyword>
<evidence type="ECO:0000256" key="5">
    <source>
        <dbReference type="ARBA" id="ARBA00022517"/>
    </source>
</evidence>
<keyword evidence="9" id="KW-1185">Reference proteome</keyword>
<keyword evidence="4" id="KW-0963">Cytoplasm</keyword>
<evidence type="ECO:0000256" key="4">
    <source>
        <dbReference type="ARBA" id="ARBA00022490"/>
    </source>
</evidence>
<dbReference type="OrthoDB" id="4086742at2759"/>
<comment type="subcellular location">
    <subcellularLocation>
        <location evidence="2">Cytoplasm</location>
    </subcellularLocation>
    <subcellularLocation>
        <location evidence="1">Nucleus</location>
    </subcellularLocation>
</comment>
<name>A0A8J2T3H9_ZYGB2</name>
<evidence type="ECO:0000313" key="8">
    <source>
        <dbReference type="EMBL" id="CDF87414.1"/>
    </source>
</evidence>